<keyword evidence="3" id="KW-1003">Cell membrane</keyword>
<evidence type="ECO:0000256" key="7">
    <source>
        <dbReference type="SAM" id="MobiDB-lite"/>
    </source>
</evidence>
<accession>A0A916VEA6</accession>
<feature type="transmembrane region" description="Helical" evidence="8">
    <location>
        <begin position="111"/>
        <end position="133"/>
    </location>
</feature>
<reference evidence="9" key="2">
    <citation type="journal article" date="2021" name="Data Brief">
        <title>Draft genome sequence data of the facultative, thermophilic, xylanolytic bacterium Paenibacillus sp. strain DA-C8.</title>
        <authorList>
            <person name="Chhe C."/>
            <person name="Uke A."/>
            <person name="Baramee S."/>
            <person name="Ungkulpasvich U."/>
            <person name="Tachaapaikoon C."/>
            <person name="Pason P."/>
            <person name="Waeonukul R."/>
            <person name="Ratanakhanokchai K."/>
            <person name="Kosugi A."/>
        </authorList>
    </citation>
    <scope>NUCLEOTIDE SEQUENCE</scope>
    <source>
        <strain evidence="9">DA-C8</strain>
    </source>
</reference>
<dbReference type="PANTHER" id="PTHR43663:SF2">
    <property type="entry name" value="CHROMATE TRANSPORT PROTEIN-RELATED"/>
    <property type="match status" value="1"/>
</dbReference>
<comment type="caution">
    <text evidence="9">The sequence shown here is derived from an EMBL/GenBank/DDBJ whole genome shotgun (WGS) entry which is preliminary data.</text>
</comment>
<organism evidence="9 10">
    <name type="scientific">Insulibacter thermoxylanivorax</name>
    <dbReference type="NCBI Taxonomy" id="2749268"/>
    <lineage>
        <taxon>Bacteria</taxon>
        <taxon>Bacillati</taxon>
        <taxon>Bacillota</taxon>
        <taxon>Bacilli</taxon>
        <taxon>Bacillales</taxon>
        <taxon>Paenibacillaceae</taxon>
        <taxon>Insulibacter</taxon>
    </lineage>
</organism>
<comment type="subcellular location">
    <subcellularLocation>
        <location evidence="1">Cell membrane</location>
        <topology evidence="1">Multi-pass membrane protein</topology>
    </subcellularLocation>
</comment>
<dbReference type="PANTHER" id="PTHR43663">
    <property type="entry name" value="CHROMATE TRANSPORT PROTEIN-RELATED"/>
    <property type="match status" value="1"/>
</dbReference>
<comment type="similarity">
    <text evidence="2">Belongs to the chromate ion transporter (CHR) (TC 2.A.51) family.</text>
</comment>
<evidence type="ECO:0000256" key="4">
    <source>
        <dbReference type="ARBA" id="ARBA00022692"/>
    </source>
</evidence>
<dbReference type="AlphaFoldDB" id="A0A916VEA6"/>
<dbReference type="InterPro" id="IPR052518">
    <property type="entry name" value="CHR_Transporter"/>
</dbReference>
<keyword evidence="6 8" id="KW-0472">Membrane</keyword>
<protein>
    <submittedName>
        <fullName evidence="9">Chromate transporter</fullName>
    </submittedName>
</protein>
<evidence type="ECO:0000256" key="6">
    <source>
        <dbReference type="ARBA" id="ARBA00023136"/>
    </source>
</evidence>
<dbReference type="InterPro" id="IPR003370">
    <property type="entry name" value="Chromate_transpt"/>
</dbReference>
<feature type="transmembrane region" description="Helical" evidence="8">
    <location>
        <begin position="164"/>
        <end position="182"/>
    </location>
</feature>
<name>A0A916VEA6_9BACL</name>
<reference evidence="9" key="1">
    <citation type="submission" date="2020-08" db="EMBL/GenBank/DDBJ databases">
        <authorList>
            <person name="Uke A."/>
            <person name="Chhe C."/>
            <person name="Baramee S."/>
            <person name="Kosugi A."/>
        </authorList>
    </citation>
    <scope>NUCLEOTIDE SEQUENCE</scope>
    <source>
        <strain evidence="9">DA-C8</strain>
    </source>
</reference>
<keyword evidence="5 8" id="KW-1133">Transmembrane helix</keyword>
<dbReference type="RefSeq" id="WP_242457379.1">
    <property type="nucleotide sequence ID" value="NZ_BMAQ01000002.1"/>
</dbReference>
<keyword evidence="4 8" id="KW-0812">Transmembrane</keyword>
<evidence type="ECO:0000256" key="1">
    <source>
        <dbReference type="ARBA" id="ARBA00004651"/>
    </source>
</evidence>
<evidence type="ECO:0000256" key="8">
    <source>
        <dbReference type="SAM" id="Phobius"/>
    </source>
</evidence>
<keyword evidence="10" id="KW-1185">Reference proteome</keyword>
<evidence type="ECO:0000256" key="5">
    <source>
        <dbReference type="ARBA" id="ARBA00022989"/>
    </source>
</evidence>
<dbReference type="EMBL" id="BMAQ01000002">
    <property type="protein sequence ID" value="GFR37027.1"/>
    <property type="molecule type" value="Genomic_DNA"/>
</dbReference>
<evidence type="ECO:0000313" key="10">
    <source>
        <dbReference type="Proteomes" id="UP000654993"/>
    </source>
</evidence>
<feature type="transmembrane region" description="Helical" evidence="8">
    <location>
        <begin position="81"/>
        <end position="105"/>
    </location>
</feature>
<gene>
    <name evidence="9" type="ORF">PRECH8_03230</name>
</gene>
<dbReference type="Pfam" id="PF02417">
    <property type="entry name" value="Chromate_transp"/>
    <property type="match status" value="1"/>
</dbReference>
<evidence type="ECO:0000256" key="2">
    <source>
        <dbReference type="ARBA" id="ARBA00005262"/>
    </source>
</evidence>
<evidence type="ECO:0000313" key="9">
    <source>
        <dbReference type="EMBL" id="GFR37027.1"/>
    </source>
</evidence>
<feature type="transmembrane region" description="Helical" evidence="8">
    <location>
        <begin position="54"/>
        <end position="74"/>
    </location>
</feature>
<sequence length="209" mass="22509">MKSANTKLLLRLFMSFLKISPVTFGGGYAMLPLIEREIVERRRWLEEQEMHEVFTVAGSVPGAIAINSAAYVGYRLAGPWGAAAATIGVLLPTFLIVLLLSLFFLQIQHHPVVAAAFTGIRASVIALIAYAAFRFGRTAVVDLGSAALFILALVLLTVFDVHPLLIIICGGVAGICLVYIRGRLGYGKRLQKKPPAKGQSSQMDLGEGI</sequence>
<dbReference type="Proteomes" id="UP000654993">
    <property type="component" value="Unassembled WGS sequence"/>
</dbReference>
<proteinExistence type="inferred from homology"/>
<dbReference type="GO" id="GO:0005886">
    <property type="term" value="C:plasma membrane"/>
    <property type="evidence" value="ECO:0007669"/>
    <property type="project" value="UniProtKB-SubCell"/>
</dbReference>
<dbReference type="GO" id="GO:0015109">
    <property type="term" value="F:chromate transmembrane transporter activity"/>
    <property type="evidence" value="ECO:0007669"/>
    <property type="project" value="InterPro"/>
</dbReference>
<evidence type="ECO:0000256" key="3">
    <source>
        <dbReference type="ARBA" id="ARBA00022475"/>
    </source>
</evidence>
<feature type="transmembrane region" description="Helical" evidence="8">
    <location>
        <begin position="12"/>
        <end position="34"/>
    </location>
</feature>
<feature type="region of interest" description="Disordered" evidence="7">
    <location>
        <begin position="190"/>
        <end position="209"/>
    </location>
</feature>